<gene>
    <name evidence="2" type="ORF">RRF57_005772</name>
</gene>
<feature type="region of interest" description="Disordered" evidence="1">
    <location>
        <begin position="272"/>
        <end position="301"/>
    </location>
</feature>
<dbReference type="InterPro" id="IPR008701">
    <property type="entry name" value="NPP1"/>
</dbReference>
<organism evidence="2 3">
    <name type="scientific">Xylaria bambusicola</name>
    <dbReference type="NCBI Taxonomy" id="326684"/>
    <lineage>
        <taxon>Eukaryota</taxon>
        <taxon>Fungi</taxon>
        <taxon>Dikarya</taxon>
        <taxon>Ascomycota</taxon>
        <taxon>Pezizomycotina</taxon>
        <taxon>Sordariomycetes</taxon>
        <taxon>Xylariomycetidae</taxon>
        <taxon>Xylariales</taxon>
        <taxon>Xylariaceae</taxon>
        <taxon>Xylaria</taxon>
    </lineage>
</organism>
<keyword evidence="3" id="KW-1185">Reference proteome</keyword>
<evidence type="ECO:0008006" key="4">
    <source>
        <dbReference type="Google" id="ProtNLM"/>
    </source>
</evidence>
<name>A0AAN7UKA1_9PEZI</name>
<dbReference type="Proteomes" id="UP001305414">
    <property type="component" value="Unassembled WGS sequence"/>
</dbReference>
<dbReference type="AlphaFoldDB" id="A0AAN7UKA1"/>
<evidence type="ECO:0000256" key="1">
    <source>
        <dbReference type="SAM" id="MobiDB-lite"/>
    </source>
</evidence>
<evidence type="ECO:0000313" key="3">
    <source>
        <dbReference type="Proteomes" id="UP001305414"/>
    </source>
</evidence>
<dbReference type="PANTHER" id="PTHR33657">
    <property type="entry name" value="DOMAIN PROTEIN, PUTATIVE (AFU_ORTHOLOGUE AFUA_5G00600)-RELATED"/>
    <property type="match status" value="1"/>
</dbReference>
<reference evidence="2 3" key="1">
    <citation type="submission" date="2023-10" db="EMBL/GenBank/DDBJ databases">
        <title>Draft genome sequence of Xylaria bambusicola isolate GMP-LS, the root and basal stem rot pathogen of sugarcane in Indonesia.</title>
        <authorList>
            <person name="Selvaraj P."/>
            <person name="Muralishankar V."/>
            <person name="Muruganantham S."/>
            <person name="Sp S."/>
            <person name="Haryani S."/>
            <person name="Lau K.J.X."/>
            <person name="Naqvi N.I."/>
        </authorList>
    </citation>
    <scope>NUCLEOTIDE SEQUENCE [LARGE SCALE GENOMIC DNA]</scope>
    <source>
        <strain evidence="2">GMP-LS</strain>
    </source>
</reference>
<dbReference type="Pfam" id="PF05630">
    <property type="entry name" value="NPP1"/>
    <property type="match status" value="1"/>
</dbReference>
<feature type="compositionally biased region" description="Polar residues" evidence="1">
    <location>
        <begin position="285"/>
        <end position="301"/>
    </location>
</feature>
<evidence type="ECO:0000313" key="2">
    <source>
        <dbReference type="EMBL" id="KAK5630057.1"/>
    </source>
</evidence>
<protein>
    <recommendedName>
        <fullName evidence="4">Necrosis inducing protein</fullName>
    </recommendedName>
</protein>
<accession>A0AAN7UKA1</accession>
<dbReference type="PIRSF" id="PIRSF029958">
    <property type="entry name" value="Necrosis-inducing_protein"/>
    <property type="match status" value="1"/>
</dbReference>
<dbReference type="PANTHER" id="PTHR33657:SF6">
    <property type="entry name" value="SECRETED PROTEIN"/>
    <property type="match status" value="1"/>
</dbReference>
<sequence length="301" mass="32900">MDLPRFEHAVAFYPRSRVTLCIFEAVKMSLSAKALAIGTATLALSVKATVISPDARSLFKRDPPAALPGCATDADKKWQPAMDFDTDGCYNTPAIDAAGNVATGLDCGGAVNGHCRDLSDLQNNNVYSRARCNNGWCGFIYGYYFEKDQTIDGSCGVGHKNDWEHIAIWVKDGDEMPSYVGVSQHGNYEVKPASEVRFEGTHAKVVYHKEGGLTHDFRFANEDDDNIENHTGQWFFGDLVGFLGFPSTELRDTMLNNDWGSALPDLREDVFPGKLEKSKGGNDIPTDTNVDGENSPGQPSC</sequence>
<dbReference type="EMBL" id="JAWHQM010000013">
    <property type="protein sequence ID" value="KAK5630057.1"/>
    <property type="molecule type" value="Genomic_DNA"/>
</dbReference>
<comment type="caution">
    <text evidence="2">The sequence shown here is derived from an EMBL/GenBank/DDBJ whole genome shotgun (WGS) entry which is preliminary data.</text>
</comment>
<proteinExistence type="predicted"/>